<dbReference type="InterPro" id="IPR036457">
    <property type="entry name" value="PPM-type-like_dom_sf"/>
</dbReference>
<reference evidence="2 3" key="1">
    <citation type="submission" date="2020-04" db="EMBL/GenBank/DDBJ databases">
        <title>Genome sequencing of novel species.</title>
        <authorList>
            <person name="Heo J."/>
            <person name="Kim S.-J."/>
            <person name="Kim J.-S."/>
            <person name="Hong S.-B."/>
            <person name="Kwon S.-W."/>
        </authorList>
    </citation>
    <scope>NUCLEOTIDE SEQUENCE [LARGE SCALE GENOMIC DNA]</scope>
    <source>
        <strain evidence="2 3">F39-2</strain>
    </source>
</reference>
<dbReference type="InterPro" id="IPR039248">
    <property type="entry name" value="Ptase_RsbX"/>
</dbReference>
<dbReference type="PANTHER" id="PTHR35801:SF1">
    <property type="entry name" value="PHOSPHOSERINE PHOSPHATASE RSBX"/>
    <property type="match status" value="1"/>
</dbReference>
<evidence type="ECO:0000259" key="1">
    <source>
        <dbReference type="SMART" id="SM00331"/>
    </source>
</evidence>
<protein>
    <submittedName>
        <fullName evidence="2">SpoIIE family protein phosphatase</fullName>
    </submittedName>
</protein>
<dbReference type="SMART" id="SM00331">
    <property type="entry name" value="PP2C_SIG"/>
    <property type="match status" value="1"/>
</dbReference>
<dbReference type="KEGG" id="mrob:HH214_14425"/>
<keyword evidence="3" id="KW-1185">Reference proteome</keyword>
<dbReference type="SUPFAM" id="SSF55874">
    <property type="entry name" value="ATPase domain of HSP90 chaperone/DNA topoisomerase II/histidine kinase"/>
    <property type="match status" value="1"/>
</dbReference>
<name>A0A7L5E341_9SPHI</name>
<organism evidence="2 3">
    <name type="scientific">Mucilaginibacter robiniae</name>
    <dbReference type="NCBI Taxonomy" id="2728022"/>
    <lineage>
        <taxon>Bacteria</taxon>
        <taxon>Pseudomonadati</taxon>
        <taxon>Bacteroidota</taxon>
        <taxon>Sphingobacteriia</taxon>
        <taxon>Sphingobacteriales</taxon>
        <taxon>Sphingobacteriaceae</taxon>
        <taxon>Mucilaginibacter</taxon>
    </lineage>
</organism>
<sequence length="340" mass="37089">MVDATHTSYPAADRSYYAILKKDIHHKAQEAGLISQKLAALDIILAELTSNLHKYATDGEILIGFGKDHKGEYLEVIAIDNGPGMADTAKMMQDGYSTGSTMGHGLGSIKRLSDKFDLFSIKGWGTIVLSRIYKNEQDAATVKPVPAIEIRPLVVAKTGEQVSGDATYYKTSGRYLKLLVADGLGHGREANLAVNEAVSSFKGCPYDSPVEILRFLHQDIRKTRGMVSTVAVFDLESKQVQIAGIGNISAKFMHLGGIVKNHISYNGIVGHNIPNTMNSQQVAFTDYSLLILCSDGIKSRWDVSKYQGIARCDSMMMAAAIYKDYSRGTDDTSVVIVKLK</sequence>
<accession>A0A7L5E341</accession>
<dbReference type="Gene3D" id="3.30.565.10">
    <property type="entry name" value="Histidine kinase-like ATPase, C-terminal domain"/>
    <property type="match status" value="1"/>
</dbReference>
<proteinExistence type="predicted"/>
<dbReference type="InterPro" id="IPR001932">
    <property type="entry name" value="PPM-type_phosphatase-like_dom"/>
</dbReference>
<dbReference type="InterPro" id="IPR036890">
    <property type="entry name" value="HATPase_C_sf"/>
</dbReference>
<dbReference type="Gene3D" id="3.60.40.10">
    <property type="entry name" value="PPM-type phosphatase domain"/>
    <property type="match status" value="1"/>
</dbReference>
<dbReference type="SUPFAM" id="SSF81606">
    <property type="entry name" value="PP2C-like"/>
    <property type="match status" value="1"/>
</dbReference>
<dbReference type="EMBL" id="CP051682">
    <property type="protein sequence ID" value="QJD96978.1"/>
    <property type="molecule type" value="Genomic_DNA"/>
</dbReference>
<dbReference type="AlphaFoldDB" id="A0A7L5E341"/>
<dbReference type="PANTHER" id="PTHR35801">
    <property type="entry name" value="PHOSPHOSERINE PHOSPHATASE RSBX"/>
    <property type="match status" value="1"/>
</dbReference>
<gene>
    <name evidence="2" type="ORF">HH214_14425</name>
</gene>
<evidence type="ECO:0000313" key="2">
    <source>
        <dbReference type="EMBL" id="QJD96978.1"/>
    </source>
</evidence>
<dbReference type="Proteomes" id="UP000503278">
    <property type="component" value="Chromosome"/>
</dbReference>
<dbReference type="RefSeq" id="WP_169608766.1">
    <property type="nucleotide sequence ID" value="NZ_CP051682.1"/>
</dbReference>
<feature type="domain" description="PPM-type phosphatase" evidence="1">
    <location>
        <begin position="145"/>
        <end position="339"/>
    </location>
</feature>
<dbReference type="Pfam" id="PF07228">
    <property type="entry name" value="SpoIIE"/>
    <property type="match status" value="1"/>
</dbReference>
<evidence type="ECO:0000313" key="3">
    <source>
        <dbReference type="Proteomes" id="UP000503278"/>
    </source>
</evidence>